<accession>A0A3R8RRV8</accession>
<evidence type="ECO:0000313" key="2">
    <source>
        <dbReference type="EMBL" id="RRR20188.1"/>
    </source>
</evidence>
<dbReference type="InterPro" id="IPR011335">
    <property type="entry name" value="Restrct_endonuc-II-like"/>
</dbReference>
<protein>
    <recommendedName>
        <fullName evidence="1">DUF559 domain-containing protein</fullName>
    </recommendedName>
</protein>
<gene>
    <name evidence="2" type="ORF">DS079_01915</name>
</gene>
<dbReference type="Proteomes" id="UP000274327">
    <property type="component" value="Unassembled WGS sequence"/>
</dbReference>
<reference evidence="2 3" key="1">
    <citation type="submission" date="2018-07" db="EMBL/GenBank/DDBJ databases">
        <title>Brachybacteriurn paraconglorneratum KCTC 9916.</title>
        <authorList>
            <person name="Li Y."/>
        </authorList>
    </citation>
    <scope>NUCLEOTIDE SEQUENCE [LARGE SCALE GENOMIC DNA]</scope>
    <source>
        <strain evidence="2 3">KCTC 9916</strain>
    </source>
</reference>
<feature type="domain" description="DUF559" evidence="1">
    <location>
        <begin position="230"/>
        <end position="285"/>
    </location>
</feature>
<sequence length="301" mass="33599">MGLRPEDLQRGEVYRREWLLEHGMHRRHLHSPAMTRVLPTCYTRTDHPADLRRVVLAAQELLGCPSVVSGATAAELFGVRLPRRARREGGARVHLNTSEGSSPRRTETLVVHRRAASPTVDLHGVTMVDPLTALQEIAVGLTLDELVIAVDSLVADRFGTAWRIPMTEVRERAGTARGRGASRLRNAVALARERVWSPQETQMHLLLMRCGRPVTAMNHEVVDPTTGIVYYADLAYPDRRIAIEYDGGDHLTSPDRVKHDHHKSAVLTAEGWTVIRVHAEDLHEPTDFFLRLDAAWGAEAA</sequence>
<dbReference type="EMBL" id="QOCI01000001">
    <property type="protein sequence ID" value="RRR20188.1"/>
    <property type="molecule type" value="Genomic_DNA"/>
</dbReference>
<dbReference type="GeneID" id="78119788"/>
<organism evidence="2 3">
    <name type="scientific">Brachybacterium paraconglomeratum</name>
    <dbReference type="NCBI Taxonomy" id="173362"/>
    <lineage>
        <taxon>Bacteria</taxon>
        <taxon>Bacillati</taxon>
        <taxon>Actinomycetota</taxon>
        <taxon>Actinomycetes</taxon>
        <taxon>Micrococcales</taxon>
        <taxon>Dermabacteraceae</taxon>
        <taxon>Brachybacterium</taxon>
    </lineage>
</organism>
<dbReference type="InterPro" id="IPR007569">
    <property type="entry name" value="DUF559"/>
</dbReference>
<dbReference type="RefSeq" id="WP_126984594.1">
    <property type="nucleotide sequence ID" value="NZ_JALXWX010000080.1"/>
</dbReference>
<evidence type="ECO:0000313" key="3">
    <source>
        <dbReference type="Proteomes" id="UP000274327"/>
    </source>
</evidence>
<dbReference type="SUPFAM" id="SSF52980">
    <property type="entry name" value="Restriction endonuclease-like"/>
    <property type="match status" value="1"/>
</dbReference>
<dbReference type="Gene3D" id="3.40.960.10">
    <property type="entry name" value="VSR Endonuclease"/>
    <property type="match status" value="1"/>
</dbReference>
<keyword evidence="3" id="KW-1185">Reference proteome</keyword>
<evidence type="ECO:0000259" key="1">
    <source>
        <dbReference type="Pfam" id="PF04480"/>
    </source>
</evidence>
<name>A0A3R8RRV8_9MICO</name>
<proteinExistence type="predicted"/>
<dbReference type="AlphaFoldDB" id="A0A3R8RRV8"/>
<comment type="caution">
    <text evidence="2">The sequence shown here is derived from an EMBL/GenBank/DDBJ whole genome shotgun (WGS) entry which is preliminary data.</text>
</comment>
<dbReference type="Pfam" id="PF04480">
    <property type="entry name" value="DUF559"/>
    <property type="match status" value="1"/>
</dbReference>